<keyword evidence="2" id="KW-1185">Reference proteome</keyword>
<gene>
    <name evidence="1" type="ORF">OWR29_47570</name>
</gene>
<organism evidence="1 2">
    <name type="scientific">Paractinoplanes pyxinae</name>
    <dbReference type="NCBI Taxonomy" id="2997416"/>
    <lineage>
        <taxon>Bacteria</taxon>
        <taxon>Bacillati</taxon>
        <taxon>Actinomycetota</taxon>
        <taxon>Actinomycetes</taxon>
        <taxon>Micromonosporales</taxon>
        <taxon>Micromonosporaceae</taxon>
        <taxon>Paractinoplanes</taxon>
    </lineage>
</organism>
<evidence type="ECO:0000313" key="2">
    <source>
        <dbReference type="Proteomes" id="UP001151002"/>
    </source>
</evidence>
<dbReference type="Proteomes" id="UP001151002">
    <property type="component" value="Unassembled WGS sequence"/>
</dbReference>
<sequence>MPLGITPIVAVTAAGNARVSVAGLVWYRPGERSRLIYGTMTHRGRTGEPKGFREHDFARLLDAAYQ</sequence>
<evidence type="ECO:0000313" key="1">
    <source>
        <dbReference type="EMBL" id="MCY1145710.1"/>
    </source>
</evidence>
<protein>
    <submittedName>
        <fullName evidence="1">Uncharacterized protein</fullName>
    </submittedName>
</protein>
<comment type="caution">
    <text evidence="1">The sequence shown here is derived from an EMBL/GenBank/DDBJ whole genome shotgun (WGS) entry which is preliminary data.</text>
</comment>
<accession>A0ABT4BJC2</accession>
<proteinExistence type="predicted"/>
<dbReference type="EMBL" id="JAPNTZ010000031">
    <property type="protein sequence ID" value="MCY1145710.1"/>
    <property type="molecule type" value="Genomic_DNA"/>
</dbReference>
<dbReference type="RefSeq" id="WP_267570326.1">
    <property type="nucleotide sequence ID" value="NZ_JAPNTZ010000031.1"/>
</dbReference>
<name>A0ABT4BJC2_9ACTN</name>
<reference evidence="1" key="1">
    <citation type="submission" date="2022-11" db="EMBL/GenBank/DDBJ databases">
        <authorList>
            <person name="Somphong A."/>
            <person name="Phongsopitanun W."/>
        </authorList>
    </citation>
    <scope>NUCLEOTIDE SEQUENCE</scope>
    <source>
        <strain evidence="1">Pm04-4</strain>
    </source>
</reference>